<dbReference type="InterPro" id="IPR006140">
    <property type="entry name" value="D-isomer_DH_NAD-bd"/>
</dbReference>
<feature type="domain" description="D-isomer specific 2-hydroxyacid dehydrogenase catalytic" evidence="5">
    <location>
        <begin position="11"/>
        <end position="302"/>
    </location>
</feature>
<keyword evidence="2 4" id="KW-0560">Oxidoreductase</keyword>
<sequence length="302" mass="34705">MKIIIDKHFYEIVAKEFPEIEFYTEIDQCPEAEAVIGQPELMQKESLEKLPDLRWLQLFRAGFDMLDMDYIRKRGLILCNGKDIFSIPIAEDVVCKILMHNTNAFKYLENKKSHIWDNHLKRNELNGQTVGIIGTGSIATEIAKRLQPFGVNILGYKKTPVISMPFFDEIYAGKKGLEFVMSNSDYIVVTADLNKGTYHLINKDNIKLMKETASIINIARGAIINEGDLKDALRNKAISYAGLDVFEVEPLLENDDLWDMDNVYITPHACALVKQNKYRWEKLIIKNIKNFIENETLINVVK</sequence>
<dbReference type="InterPro" id="IPR006139">
    <property type="entry name" value="D-isomer_2_OHA_DH_cat_dom"/>
</dbReference>
<dbReference type="SUPFAM" id="SSF52283">
    <property type="entry name" value="Formate/glycerate dehydrogenase catalytic domain-like"/>
    <property type="match status" value="1"/>
</dbReference>
<comment type="similarity">
    <text evidence="1 4">Belongs to the D-isomer specific 2-hydroxyacid dehydrogenase family.</text>
</comment>
<dbReference type="PANTHER" id="PTHR43333:SF1">
    <property type="entry name" value="D-ISOMER SPECIFIC 2-HYDROXYACID DEHYDROGENASE NAD-BINDING DOMAIN-CONTAINING PROTEIN"/>
    <property type="match status" value="1"/>
</dbReference>
<evidence type="ECO:0000256" key="2">
    <source>
        <dbReference type="ARBA" id="ARBA00023002"/>
    </source>
</evidence>
<dbReference type="RefSeq" id="WP_179236989.1">
    <property type="nucleotide sequence ID" value="NZ_JACBNQ010000002.1"/>
</dbReference>
<dbReference type="Gene3D" id="3.40.50.720">
    <property type="entry name" value="NAD(P)-binding Rossmann-like Domain"/>
    <property type="match status" value="2"/>
</dbReference>
<dbReference type="SUPFAM" id="SSF51735">
    <property type="entry name" value="NAD(P)-binding Rossmann-fold domains"/>
    <property type="match status" value="1"/>
</dbReference>
<dbReference type="CDD" id="cd05300">
    <property type="entry name" value="2-Hacid_dh_1"/>
    <property type="match status" value="1"/>
</dbReference>
<proteinExistence type="inferred from homology"/>
<feature type="domain" description="D-isomer specific 2-hydroxyacid dehydrogenase NAD-binding" evidence="6">
    <location>
        <begin position="97"/>
        <end position="269"/>
    </location>
</feature>
<dbReference type="GO" id="GO:0051287">
    <property type="term" value="F:NAD binding"/>
    <property type="evidence" value="ECO:0007669"/>
    <property type="project" value="InterPro"/>
</dbReference>
<dbReference type="GO" id="GO:0016616">
    <property type="term" value="F:oxidoreductase activity, acting on the CH-OH group of donors, NAD or NADP as acceptor"/>
    <property type="evidence" value="ECO:0007669"/>
    <property type="project" value="InterPro"/>
</dbReference>
<protein>
    <submittedName>
        <fullName evidence="7">D-2-hydroxyacid dehydrogenase</fullName>
    </submittedName>
</protein>
<keyword evidence="3" id="KW-0520">NAD</keyword>
<dbReference type="PANTHER" id="PTHR43333">
    <property type="entry name" value="2-HACID_DH_C DOMAIN-CONTAINING PROTEIN"/>
    <property type="match status" value="1"/>
</dbReference>
<dbReference type="Pfam" id="PF02826">
    <property type="entry name" value="2-Hacid_dh_C"/>
    <property type="match status" value="1"/>
</dbReference>
<keyword evidence="8" id="KW-1185">Reference proteome</keyword>
<evidence type="ECO:0000313" key="7">
    <source>
        <dbReference type="EMBL" id="NYB73308.1"/>
    </source>
</evidence>
<dbReference type="AlphaFoldDB" id="A0A974BHK9"/>
<dbReference type="EMBL" id="JACBNQ010000002">
    <property type="protein sequence ID" value="NYB73308.1"/>
    <property type="molecule type" value="Genomic_DNA"/>
</dbReference>
<gene>
    <name evidence="7" type="ORF">HZF24_04050</name>
</gene>
<dbReference type="Proteomes" id="UP000611629">
    <property type="component" value="Unassembled WGS sequence"/>
</dbReference>
<organism evidence="7 8">
    <name type="scientific">Sedimentibacter hydroxybenzoicus DSM 7310</name>
    <dbReference type="NCBI Taxonomy" id="1123245"/>
    <lineage>
        <taxon>Bacteria</taxon>
        <taxon>Bacillati</taxon>
        <taxon>Bacillota</taxon>
        <taxon>Tissierellia</taxon>
        <taxon>Sedimentibacter</taxon>
    </lineage>
</organism>
<accession>A0A974BHK9</accession>
<name>A0A974BHK9_SEDHY</name>
<dbReference type="Pfam" id="PF00389">
    <property type="entry name" value="2-Hacid_dh"/>
    <property type="match status" value="1"/>
</dbReference>
<comment type="caution">
    <text evidence="7">The sequence shown here is derived from an EMBL/GenBank/DDBJ whole genome shotgun (WGS) entry which is preliminary data.</text>
</comment>
<evidence type="ECO:0000256" key="1">
    <source>
        <dbReference type="ARBA" id="ARBA00005854"/>
    </source>
</evidence>
<evidence type="ECO:0000256" key="4">
    <source>
        <dbReference type="RuleBase" id="RU003719"/>
    </source>
</evidence>
<dbReference type="InterPro" id="IPR036291">
    <property type="entry name" value="NAD(P)-bd_dom_sf"/>
</dbReference>
<evidence type="ECO:0000259" key="6">
    <source>
        <dbReference type="Pfam" id="PF02826"/>
    </source>
</evidence>
<reference evidence="7" key="1">
    <citation type="submission" date="2020-07" db="EMBL/GenBank/DDBJ databases">
        <title>Genomic analysis of a strain of Sedimentibacter Hydroxybenzoicus DSM7310.</title>
        <authorList>
            <person name="Ma S."/>
        </authorList>
    </citation>
    <scope>NUCLEOTIDE SEQUENCE</scope>
    <source>
        <strain evidence="7">DSM 7310</strain>
    </source>
</reference>
<evidence type="ECO:0000256" key="3">
    <source>
        <dbReference type="ARBA" id="ARBA00023027"/>
    </source>
</evidence>
<evidence type="ECO:0000313" key="8">
    <source>
        <dbReference type="Proteomes" id="UP000611629"/>
    </source>
</evidence>
<evidence type="ECO:0000259" key="5">
    <source>
        <dbReference type="Pfam" id="PF00389"/>
    </source>
</evidence>